<keyword evidence="2" id="KW-0012">Acyltransferase</keyword>
<proteinExistence type="predicted"/>
<reference evidence="4" key="1">
    <citation type="submission" date="2020-10" db="EMBL/GenBank/DDBJ databases">
        <authorList>
            <person name="Castelo-Branco R."/>
            <person name="Eusebio N."/>
            <person name="Adriana R."/>
            <person name="Vieira A."/>
            <person name="Brugerolle De Fraissinette N."/>
            <person name="Rezende De Castro R."/>
            <person name="Schneider M.P."/>
            <person name="Vasconcelos V."/>
            <person name="Leao P.N."/>
        </authorList>
    </citation>
    <scope>NUCLEOTIDE SEQUENCE</scope>
    <source>
        <strain evidence="4">LEGE 11480</strain>
    </source>
</reference>
<gene>
    <name evidence="4" type="ORF">IQ266_09560</name>
</gene>
<evidence type="ECO:0000256" key="2">
    <source>
        <dbReference type="ARBA" id="ARBA00023315"/>
    </source>
</evidence>
<dbReference type="InterPro" id="IPR000182">
    <property type="entry name" value="GNAT_dom"/>
</dbReference>
<dbReference type="RefSeq" id="WP_264324799.1">
    <property type="nucleotide sequence ID" value="NZ_JADEXQ010000026.1"/>
</dbReference>
<keyword evidence="1" id="KW-0808">Transferase</keyword>
<dbReference type="Pfam" id="PF00583">
    <property type="entry name" value="Acetyltransf_1"/>
    <property type="match status" value="1"/>
</dbReference>
<dbReference type="CDD" id="cd04301">
    <property type="entry name" value="NAT_SF"/>
    <property type="match status" value="1"/>
</dbReference>
<dbReference type="SUPFAM" id="SSF55729">
    <property type="entry name" value="Acyl-CoA N-acyltransferases (Nat)"/>
    <property type="match status" value="1"/>
</dbReference>
<feature type="domain" description="N-acetyltransferase" evidence="3">
    <location>
        <begin position="8"/>
        <end position="166"/>
    </location>
</feature>
<organism evidence="4 5">
    <name type="scientific">Romeriopsis navalis LEGE 11480</name>
    <dbReference type="NCBI Taxonomy" id="2777977"/>
    <lineage>
        <taxon>Bacteria</taxon>
        <taxon>Bacillati</taxon>
        <taxon>Cyanobacteriota</taxon>
        <taxon>Cyanophyceae</taxon>
        <taxon>Leptolyngbyales</taxon>
        <taxon>Leptolyngbyaceae</taxon>
        <taxon>Romeriopsis</taxon>
        <taxon>Romeriopsis navalis</taxon>
    </lineage>
</organism>
<evidence type="ECO:0000313" key="5">
    <source>
        <dbReference type="Proteomes" id="UP000625316"/>
    </source>
</evidence>
<dbReference type="PANTHER" id="PTHR43800">
    <property type="entry name" value="PEPTIDYL-LYSINE N-ACETYLTRANSFERASE YJAB"/>
    <property type="match status" value="1"/>
</dbReference>
<evidence type="ECO:0000259" key="3">
    <source>
        <dbReference type="PROSITE" id="PS51186"/>
    </source>
</evidence>
<dbReference type="Proteomes" id="UP000625316">
    <property type="component" value="Unassembled WGS sequence"/>
</dbReference>
<dbReference type="Gene3D" id="3.40.630.30">
    <property type="match status" value="1"/>
</dbReference>
<dbReference type="GO" id="GO:0016747">
    <property type="term" value="F:acyltransferase activity, transferring groups other than amino-acyl groups"/>
    <property type="evidence" value="ECO:0007669"/>
    <property type="project" value="InterPro"/>
</dbReference>
<dbReference type="PANTHER" id="PTHR43800:SF1">
    <property type="entry name" value="PEPTIDYL-LYSINE N-ACETYLTRANSFERASE YJAB"/>
    <property type="match status" value="1"/>
</dbReference>
<dbReference type="InterPro" id="IPR016181">
    <property type="entry name" value="Acyl_CoA_acyltransferase"/>
</dbReference>
<name>A0A928Z3F4_9CYAN</name>
<sequence length="175" mass="19912">MSHIASGYRIRLAELSDLAQLPAIEQAAAQQFQATPYSFIADLAPMSMSRLHQLWSAGKIWLVIDAMESPVGFAIIKFWDELIYLHEIDVHPRHTCQGLGRALVETICDWGKLQNYQAVVLSTFQDIPWNGAFYAKCGFQMIPQMELSPQLQQVRAQEVMAGLPIQQRICMRRHL</sequence>
<evidence type="ECO:0000256" key="1">
    <source>
        <dbReference type="ARBA" id="ARBA00022679"/>
    </source>
</evidence>
<dbReference type="EMBL" id="JADEXQ010000026">
    <property type="protein sequence ID" value="MBE9029972.1"/>
    <property type="molecule type" value="Genomic_DNA"/>
</dbReference>
<dbReference type="PROSITE" id="PS51186">
    <property type="entry name" value="GNAT"/>
    <property type="match status" value="1"/>
</dbReference>
<comment type="caution">
    <text evidence="4">The sequence shown here is derived from an EMBL/GenBank/DDBJ whole genome shotgun (WGS) entry which is preliminary data.</text>
</comment>
<protein>
    <submittedName>
        <fullName evidence="4">GNAT family N-acetyltransferase</fullName>
    </submittedName>
</protein>
<dbReference type="AlphaFoldDB" id="A0A928Z3F4"/>
<evidence type="ECO:0000313" key="4">
    <source>
        <dbReference type="EMBL" id="MBE9029972.1"/>
    </source>
</evidence>
<keyword evidence="5" id="KW-1185">Reference proteome</keyword>
<accession>A0A928Z3F4</accession>